<dbReference type="PANTHER" id="PTHR24350">
    <property type="entry name" value="SERINE/THREONINE-PROTEIN KINASE IAL-RELATED"/>
    <property type="match status" value="1"/>
</dbReference>
<dbReference type="InterPro" id="IPR030616">
    <property type="entry name" value="Aur-like"/>
</dbReference>
<dbReference type="CDD" id="cd14007">
    <property type="entry name" value="STKc_Aurora"/>
    <property type="match status" value="1"/>
</dbReference>
<dbReference type="Pfam" id="PF00069">
    <property type="entry name" value="Pkinase"/>
    <property type="match status" value="1"/>
</dbReference>
<dbReference type="GO" id="GO:0008608">
    <property type="term" value="P:attachment of spindle microtubules to kinetochore"/>
    <property type="evidence" value="ECO:0007669"/>
    <property type="project" value="UniProtKB-ARBA"/>
</dbReference>
<dbReference type="STRING" id="1081102.A0A167RA26"/>
<evidence type="ECO:0000256" key="16">
    <source>
        <dbReference type="SAM" id="MobiDB-lite"/>
    </source>
</evidence>
<dbReference type="InterPro" id="IPR008271">
    <property type="entry name" value="Ser/Thr_kinase_AS"/>
</dbReference>
<comment type="catalytic activity">
    <reaction evidence="9 15">
        <text>L-seryl-[protein] + ATP = O-phospho-L-seryl-[protein] + ADP + H(+)</text>
        <dbReference type="Rhea" id="RHEA:17989"/>
        <dbReference type="Rhea" id="RHEA-COMP:9863"/>
        <dbReference type="Rhea" id="RHEA-COMP:11604"/>
        <dbReference type="ChEBI" id="CHEBI:15378"/>
        <dbReference type="ChEBI" id="CHEBI:29999"/>
        <dbReference type="ChEBI" id="CHEBI:30616"/>
        <dbReference type="ChEBI" id="CHEBI:83421"/>
        <dbReference type="ChEBI" id="CHEBI:456216"/>
        <dbReference type="EC" id="2.7.11.1"/>
    </reaction>
</comment>
<evidence type="ECO:0000256" key="15">
    <source>
        <dbReference type="RuleBase" id="RU367134"/>
    </source>
</evidence>
<dbReference type="AlphaFoldDB" id="A0A167RA26"/>
<dbReference type="Gene3D" id="1.10.510.10">
    <property type="entry name" value="Transferase(Phosphotransferase) domain 1"/>
    <property type="match status" value="1"/>
</dbReference>
<keyword evidence="6 15" id="KW-0418">Kinase</keyword>
<evidence type="ECO:0000256" key="4">
    <source>
        <dbReference type="ARBA" id="ARBA00022679"/>
    </source>
</evidence>
<dbReference type="FunFam" id="3.30.200.20:FF:000042">
    <property type="entry name" value="Aurora kinase A"/>
    <property type="match status" value="1"/>
</dbReference>
<dbReference type="GO" id="GO:0072479">
    <property type="term" value="P:response to mitotic cell cycle spindle assembly checkpoint signaling"/>
    <property type="evidence" value="ECO:0007669"/>
    <property type="project" value="UniProtKB-ARBA"/>
</dbReference>
<dbReference type="GO" id="GO:0005524">
    <property type="term" value="F:ATP binding"/>
    <property type="evidence" value="ECO:0007669"/>
    <property type="project" value="UniProtKB-UniRule"/>
</dbReference>
<feature type="binding site" evidence="11">
    <location>
        <position position="190"/>
    </location>
    <ligand>
        <name>ATP</name>
        <dbReference type="ChEBI" id="CHEBI:30616"/>
    </ligand>
</feature>
<dbReference type="GO" id="GO:0045143">
    <property type="term" value="P:homologous chromosome segregation"/>
    <property type="evidence" value="ECO:0007669"/>
    <property type="project" value="UniProtKB-ARBA"/>
</dbReference>
<dbReference type="GO" id="GO:1902115">
    <property type="term" value="P:regulation of organelle assembly"/>
    <property type="evidence" value="ECO:0007669"/>
    <property type="project" value="UniProtKB-ARBA"/>
</dbReference>
<evidence type="ECO:0000256" key="8">
    <source>
        <dbReference type="ARBA" id="ARBA00047899"/>
    </source>
</evidence>
<dbReference type="FunFam" id="1.10.510.10:FF:000235">
    <property type="entry name" value="Serine/threonine-protein kinase ark1"/>
    <property type="match status" value="1"/>
</dbReference>
<dbReference type="InterPro" id="IPR011009">
    <property type="entry name" value="Kinase-like_dom_sf"/>
</dbReference>
<gene>
    <name evidence="18" type="ORF">SPI_06474</name>
</gene>
<dbReference type="GO" id="GO:0000819">
    <property type="term" value="P:sister chromatid segregation"/>
    <property type="evidence" value="ECO:0007669"/>
    <property type="project" value="UniProtKB-ARBA"/>
</dbReference>
<feature type="domain" description="Protein kinase" evidence="17">
    <location>
        <begin position="180"/>
        <end position="442"/>
    </location>
</feature>
<dbReference type="GO" id="GO:0032465">
    <property type="term" value="P:regulation of cytokinesis"/>
    <property type="evidence" value="ECO:0007669"/>
    <property type="project" value="UniProtKB-ARBA"/>
</dbReference>
<comment type="catalytic activity">
    <reaction evidence="8 15">
        <text>L-threonyl-[protein] + ATP = O-phospho-L-threonyl-[protein] + ADP + H(+)</text>
        <dbReference type="Rhea" id="RHEA:46608"/>
        <dbReference type="Rhea" id="RHEA-COMP:11060"/>
        <dbReference type="Rhea" id="RHEA-COMP:11605"/>
        <dbReference type="ChEBI" id="CHEBI:15378"/>
        <dbReference type="ChEBI" id="CHEBI:30013"/>
        <dbReference type="ChEBI" id="CHEBI:30616"/>
        <dbReference type="ChEBI" id="CHEBI:61977"/>
        <dbReference type="ChEBI" id="CHEBI:456216"/>
        <dbReference type="EC" id="2.7.11.1"/>
    </reaction>
</comment>
<keyword evidence="7 11" id="KW-0067">ATP-binding</keyword>
<dbReference type="GO" id="GO:0000776">
    <property type="term" value="C:kinetochore"/>
    <property type="evidence" value="ECO:0007669"/>
    <property type="project" value="UniProtKB-ARBA"/>
</dbReference>
<evidence type="ECO:0000259" key="17">
    <source>
        <dbReference type="PROSITE" id="PS50011"/>
    </source>
</evidence>
<dbReference type="EC" id="2.7.11.1" evidence="1 15"/>
<evidence type="ECO:0000256" key="14">
    <source>
        <dbReference type="RuleBase" id="RU000304"/>
    </source>
</evidence>
<dbReference type="InterPro" id="IPR017441">
    <property type="entry name" value="Protein_kinase_ATP_BS"/>
</dbReference>
<evidence type="ECO:0000256" key="12">
    <source>
        <dbReference type="PIRSR" id="PIRSR630616-3"/>
    </source>
</evidence>
<feature type="binding site" evidence="11">
    <location>
        <position position="322"/>
    </location>
    <ligand>
        <name>ATP</name>
        <dbReference type="ChEBI" id="CHEBI:30616"/>
    </ligand>
</feature>
<dbReference type="InterPro" id="IPR000719">
    <property type="entry name" value="Prot_kinase_dom"/>
</dbReference>
<feature type="region of interest" description="Disordered" evidence="16">
    <location>
        <begin position="110"/>
        <end position="156"/>
    </location>
</feature>
<keyword evidence="19" id="KW-1185">Reference proteome</keyword>
<evidence type="ECO:0000256" key="3">
    <source>
        <dbReference type="ARBA" id="ARBA00022527"/>
    </source>
</evidence>
<dbReference type="GO" id="GO:0090266">
    <property type="term" value="P:regulation of mitotic cell cycle spindle assembly checkpoint"/>
    <property type="evidence" value="ECO:0007669"/>
    <property type="project" value="UniProtKB-ARBA"/>
</dbReference>
<evidence type="ECO:0000256" key="5">
    <source>
        <dbReference type="ARBA" id="ARBA00022741"/>
    </source>
</evidence>
<keyword evidence="5 11" id="KW-0547">Nucleotide-binding</keyword>
<dbReference type="PROSITE" id="PS00107">
    <property type="entry name" value="PROTEIN_KINASE_ATP"/>
    <property type="match status" value="1"/>
</dbReference>
<organism evidence="18 19">
    <name type="scientific">Niveomyces insectorum RCEF 264</name>
    <dbReference type="NCBI Taxonomy" id="1081102"/>
    <lineage>
        <taxon>Eukaryota</taxon>
        <taxon>Fungi</taxon>
        <taxon>Dikarya</taxon>
        <taxon>Ascomycota</taxon>
        <taxon>Pezizomycotina</taxon>
        <taxon>Sordariomycetes</taxon>
        <taxon>Hypocreomycetidae</taxon>
        <taxon>Hypocreales</taxon>
        <taxon>Cordycipitaceae</taxon>
        <taxon>Niveomyces</taxon>
    </lineage>
</organism>
<dbReference type="SUPFAM" id="SSF56112">
    <property type="entry name" value="Protein kinase-like (PK-like)"/>
    <property type="match status" value="1"/>
</dbReference>
<dbReference type="SMART" id="SM00220">
    <property type="entry name" value="S_TKc"/>
    <property type="match status" value="1"/>
</dbReference>
<dbReference type="GO" id="GO:0004674">
    <property type="term" value="F:protein serine/threonine kinase activity"/>
    <property type="evidence" value="ECO:0007669"/>
    <property type="project" value="UniProtKB-KW"/>
</dbReference>
<name>A0A167RA26_9HYPO</name>
<evidence type="ECO:0000256" key="1">
    <source>
        <dbReference type="ARBA" id="ARBA00012513"/>
    </source>
</evidence>
<sequence length="462" mass="51310">MAATRVLEARFERMSVYDENDDNGRSYPKAKVVPPTTQNNQSSNCTNLFKVALQAQSANTASASSAQPTAQWKTTAAAAAANSSQHTQYYRQPASPLGKGRNVVMVVASTTADETASTDARDRGKRTGDVSGSGSGSSSHGNKNNNKNDDDNDAVDAGATASAHTANLHQPPRQFHLGMFEIGRPLGKGKFGRVYLARERSSGFICALKVLYKAELQHGSGVEKQVRREIEIQSNLRHPNILKLYGHFHDSKRIFLILEFAGRGELYKHLRRENRFPEWKAAQYVAQMASALRYLHRKHVIHRDIKPENILVGLHGELKISDFGWSVHAPNHRRTTLCGTLDYLPPEMVRPYGGRGSGAASKDNSYDEKVDLWSLGVLTYEFLVGEAPFEDTAVMTQRRIARADMTIPSFVSPEARDLIKKLLVLEPDKRLPLEDVQEHPWIIKHCVKGERASSREQGRGGE</sequence>
<accession>A0A167RA26</accession>
<feature type="binding site" evidence="11 13">
    <location>
        <position position="209"/>
    </location>
    <ligand>
        <name>ATP</name>
        <dbReference type="ChEBI" id="CHEBI:30616"/>
    </ligand>
</feature>
<evidence type="ECO:0000256" key="7">
    <source>
        <dbReference type="ARBA" id="ARBA00022840"/>
    </source>
</evidence>
<dbReference type="EMBL" id="AZHD01000012">
    <property type="protein sequence ID" value="OAA58401.1"/>
    <property type="molecule type" value="Genomic_DNA"/>
</dbReference>
<evidence type="ECO:0000256" key="13">
    <source>
        <dbReference type="PROSITE-ProRule" id="PRU10141"/>
    </source>
</evidence>
<dbReference type="PROSITE" id="PS00108">
    <property type="entry name" value="PROTEIN_KINASE_ST"/>
    <property type="match status" value="1"/>
</dbReference>
<evidence type="ECO:0000256" key="2">
    <source>
        <dbReference type="ARBA" id="ARBA00021157"/>
    </source>
</evidence>
<evidence type="ECO:0000256" key="10">
    <source>
        <dbReference type="PIRSR" id="PIRSR630616-1"/>
    </source>
</evidence>
<evidence type="ECO:0000313" key="18">
    <source>
        <dbReference type="EMBL" id="OAA58401.1"/>
    </source>
</evidence>
<keyword evidence="4 15" id="KW-0808">Transferase</keyword>
<feature type="active site" description="Proton acceptor" evidence="10">
    <location>
        <position position="304"/>
    </location>
</feature>
<feature type="compositionally biased region" description="Basic and acidic residues" evidence="16">
    <location>
        <begin position="119"/>
        <end position="128"/>
    </location>
</feature>
<feature type="binding site" evidence="11">
    <location>
        <begin position="259"/>
        <end position="261"/>
    </location>
    <ligand>
        <name>ATP</name>
        <dbReference type="ChEBI" id="CHEBI:30616"/>
    </ligand>
</feature>
<feature type="binding site" evidence="11">
    <location>
        <begin position="308"/>
        <end position="309"/>
    </location>
    <ligand>
        <name>ATP</name>
        <dbReference type="ChEBI" id="CHEBI:30616"/>
    </ligand>
</feature>
<proteinExistence type="inferred from homology"/>
<dbReference type="GO" id="GO:0044779">
    <property type="term" value="P:meiotic spindle checkpoint signaling"/>
    <property type="evidence" value="ECO:0007669"/>
    <property type="project" value="UniProtKB-ARBA"/>
</dbReference>
<reference evidence="18 19" key="1">
    <citation type="journal article" date="2016" name="Genome Biol. Evol.">
        <title>Divergent and convergent evolution of fungal pathogenicity.</title>
        <authorList>
            <person name="Shang Y."/>
            <person name="Xiao G."/>
            <person name="Zheng P."/>
            <person name="Cen K."/>
            <person name="Zhan S."/>
            <person name="Wang C."/>
        </authorList>
    </citation>
    <scope>NUCLEOTIDE SEQUENCE [LARGE SCALE GENOMIC DNA]</scope>
    <source>
        <strain evidence="18 19">RCEF 264</strain>
    </source>
</reference>
<dbReference type="OrthoDB" id="377346at2759"/>
<protein>
    <recommendedName>
        <fullName evidence="2 15">Aurora kinase</fullName>
        <ecNumber evidence="1 15">2.7.11.1</ecNumber>
    </recommendedName>
</protein>
<comment type="caution">
    <text evidence="18">The sequence shown here is derived from an EMBL/GenBank/DDBJ whole genome shotgun (WGS) entry which is preliminary data.</text>
</comment>
<dbReference type="Proteomes" id="UP000076874">
    <property type="component" value="Unassembled WGS sequence"/>
</dbReference>
<feature type="cross-link" description="Glycyl lysine isopeptide (Lys-Gly) (interchain with G-Cter in SUMO2)" evidence="12">
    <location>
        <position position="306"/>
    </location>
</feature>
<dbReference type="PROSITE" id="PS50011">
    <property type="entry name" value="PROTEIN_KINASE_DOM"/>
    <property type="match status" value="1"/>
</dbReference>
<evidence type="ECO:0000256" key="11">
    <source>
        <dbReference type="PIRSR" id="PIRSR630616-2"/>
    </source>
</evidence>
<dbReference type="GO" id="GO:0032133">
    <property type="term" value="C:chromosome passenger complex"/>
    <property type="evidence" value="ECO:0007669"/>
    <property type="project" value="UniProtKB-ARBA"/>
</dbReference>
<dbReference type="GO" id="GO:0051233">
    <property type="term" value="C:spindle midzone"/>
    <property type="evidence" value="ECO:0007669"/>
    <property type="project" value="UniProtKB-ARBA"/>
</dbReference>
<keyword evidence="3 14" id="KW-0723">Serine/threonine-protein kinase</keyword>
<evidence type="ECO:0000256" key="6">
    <source>
        <dbReference type="ARBA" id="ARBA00022777"/>
    </source>
</evidence>
<evidence type="ECO:0000313" key="19">
    <source>
        <dbReference type="Proteomes" id="UP000076874"/>
    </source>
</evidence>
<feature type="compositionally biased region" description="Low complexity" evidence="16">
    <location>
        <begin position="129"/>
        <end position="145"/>
    </location>
</feature>
<evidence type="ECO:0000256" key="9">
    <source>
        <dbReference type="ARBA" id="ARBA00048679"/>
    </source>
</evidence>
<comment type="similarity">
    <text evidence="15">Belongs to the protein kinase superfamily. Ser/Thr protein kinase family. Aurora subfamily.</text>
</comment>